<feature type="non-terminal residue" evidence="1">
    <location>
        <position position="208"/>
    </location>
</feature>
<feature type="non-terminal residue" evidence="1">
    <location>
        <position position="1"/>
    </location>
</feature>
<organism evidence="1 2">
    <name type="scientific">Prorocentrum cordatum</name>
    <dbReference type="NCBI Taxonomy" id="2364126"/>
    <lineage>
        <taxon>Eukaryota</taxon>
        <taxon>Sar</taxon>
        <taxon>Alveolata</taxon>
        <taxon>Dinophyceae</taxon>
        <taxon>Prorocentrales</taxon>
        <taxon>Prorocentraceae</taxon>
        <taxon>Prorocentrum</taxon>
    </lineage>
</organism>
<evidence type="ECO:0000313" key="1">
    <source>
        <dbReference type="EMBL" id="CAK0911331.1"/>
    </source>
</evidence>
<sequence length="208" mass="22383">ALLKHELVQRSQAVAVQEHHLRGDQLASWEVLRSPRYTCIMEGVGPKSWKILTDLGALLKQIDLPFIACGDFQMLPSTLQESGWVDALDAGCVAPAGAACTNSSQGAARCIDFFVISRVLHQGATAQVLFDGGTAPHFPVLLRVPTRMAADLDYMVTKVPKRLPLDIPVGCRRKDPSVLWPTFDQHAAGMDQVALLAGLPSGTGLTST</sequence>
<keyword evidence="2" id="KW-1185">Reference proteome</keyword>
<proteinExistence type="predicted"/>
<accession>A0ABN9YIP9</accession>
<dbReference type="EMBL" id="CAUYUJ010022563">
    <property type="protein sequence ID" value="CAK0911331.1"/>
    <property type="molecule type" value="Genomic_DNA"/>
</dbReference>
<comment type="caution">
    <text evidence="1">The sequence shown here is derived from an EMBL/GenBank/DDBJ whole genome shotgun (WGS) entry which is preliminary data.</text>
</comment>
<protein>
    <submittedName>
        <fullName evidence="1">Uncharacterized protein</fullName>
    </submittedName>
</protein>
<gene>
    <name evidence="1" type="ORF">PCOR1329_LOCUS85248</name>
</gene>
<dbReference type="Proteomes" id="UP001189429">
    <property type="component" value="Unassembled WGS sequence"/>
</dbReference>
<evidence type="ECO:0000313" key="2">
    <source>
        <dbReference type="Proteomes" id="UP001189429"/>
    </source>
</evidence>
<reference evidence="1" key="1">
    <citation type="submission" date="2023-10" db="EMBL/GenBank/DDBJ databases">
        <authorList>
            <person name="Chen Y."/>
            <person name="Shah S."/>
            <person name="Dougan E. K."/>
            <person name="Thang M."/>
            <person name="Chan C."/>
        </authorList>
    </citation>
    <scope>NUCLEOTIDE SEQUENCE [LARGE SCALE GENOMIC DNA]</scope>
</reference>
<name>A0ABN9YIP9_9DINO</name>